<feature type="compositionally biased region" description="Low complexity" evidence="2">
    <location>
        <begin position="1183"/>
        <end position="1198"/>
    </location>
</feature>
<protein>
    <submittedName>
        <fullName evidence="3">Nuclear pore complex protein</fullName>
    </submittedName>
</protein>
<feature type="region of interest" description="Disordered" evidence="2">
    <location>
        <begin position="1633"/>
        <end position="1751"/>
    </location>
</feature>
<accession>A0AAV7K851</accession>
<dbReference type="GO" id="GO:0006405">
    <property type="term" value="P:RNA export from nucleus"/>
    <property type="evidence" value="ECO:0007669"/>
    <property type="project" value="TreeGrafter"/>
</dbReference>
<feature type="compositionally biased region" description="Low complexity" evidence="2">
    <location>
        <begin position="707"/>
        <end position="725"/>
    </location>
</feature>
<feature type="compositionally biased region" description="Polar residues" evidence="2">
    <location>
        <begin position="1137"/>
        <end position="1154"/>
    </location>
</feature>
<organism evidence="3 4">
    <name type="scientific">Oopsacas minuta</name>
    <dbReference type="NCBI Taxonomy" id="111878"/>
    <lineage>
        <taxon>Eukaryota</taxon>
        <taxon>Metazoa</taxon>
        <taxon>Porifera</taxon>
        <taxon>Hexactinellida</taxon>
        <taxon>Hexasterophora</taxon>
        <taxon>Lyssacinosida</taxon>
        <taxon>Leucopsacidae</taxon>
        <taxon>Oopsacas</taxon>
    </lineage>
</organism>
<reference evidence="3 4" key="1">
    <citation type="journal article" date="2023" name="BMC Biol.">
        <title>The compact genome of the sponge Oopsacas minuta (Hexactinellida) is lacking key metazoan core genes.</title>
        <authorList>
            <person name="Santini S."/>
            <person name="Schenkelaars Q."/>
            <person name="Jourda C."/>
            <person name="Duchesne M."/>
            <person name="Belahbib H."/>
            <person name="Rocher C."/>
            <person name="Selva M."/>
            <person name="Riesgo A."/>
            <person name="Vervoort M."/>
            <person name="Leys S.P."/>
            <person name="Kodjabachian L."/>
            <person name="Le Bivic A."/>
            <person name="Borchiellini C."/>
            <person name="Claverie J.M."/>
            <person name="Renard E."/>
        </authorList>
    </citation>
    <scope>NUCLEOTIDE SEQUENCE [LARGE SCALE GENOMIC DNA]</scope>
    <source>
        <strain evidence="3">SPO-2</strain>
    </source>
</reference>
<feature type="region of interest" description="Disordered" evidence="2">
    <location>
        <begin position="680"/>
        <end position="751"/>
    </location>
</feature>
<name>A0AAV7K851_9METZ</name>
<evidence type="ECO:0000256" key="1">
    <source>
        <dbReference type="SAM" id="Coils"/>
    </source>
</evidence>
<evidence type="ECO:0000313" key="4">
    <source>
        <dbReference type="Proteomes" id="UP001165289"/>
    </source>
</evidence>
<dbReference type="GO" id="GO:0006606">
    <property type="term" value="P:protein import into nucleus"/>
    <property type="evidence" value="ECO:0007669"/>
    <property type="project" value="TreeGrafter"/>
</dbReference>
<evidence type="ECO:0000313" key="3">
    <source>
        <dbReference type="EMBL" id="KAI6657303.1"/>
    </source>
</evidence>
<feature type="compositionally biased region" description="Polar residues" evidence="2">
    <location>
        <begin position="569"/>
        <end position="581"/>
    </location>
</feature>
<dbReference type="InterPro" id="IPR026054">
    <property type="entry name" value="Nucleoporin"/>
</dbReference>
<feature type="compositionally biased region" description="Polar residues" evidence="2">
    <location>
        <begin position="1391"/>
        <end position="1421"/>
    </location>
</feature>
<feature type="compositionally biased region" description="Polar residues" evidence="2">
    <location>
        <begin position="726"/>
        <end position="743"/>
    </location>
</feature>
<feature type="region of interest" description="Disordered" evidence="2">
    <location>
        <begin position="1060"/>
        <end position="1100"/>
    </location>
</feature>
<dbReference type="SUPFAM" id="SSF117289">
    <property type="entry name" value="Nucleoporin domain"/>
    <property type="match status" value="1"/>
</dbReference>
<keyword evidence="1" id="KW-0175">Coiled coil</keyword>
<feature type="region of interest" description="Disordered" evidence="2">
    <location>
        <begin position="1137"/>
        <end position="1159"/>
    </location>
</feature>
<gene>
    <name evidence="3" type="ORF">LOD99_51</name>
</gene>
<feature type="compositionally biased region" description="Low complexity" evidence="2">
    <location>
        <begin position="1217"/>
        <end position="1244"/>
    </location>
</feature>
<dbReference type="GO" id="GO:0017056">
    <property type="term" value="F:structural constituent of nuclear pore"/>
    <property type="evidence" value="ECO:0007669"/>
    <property type="project" value="TreeGrafter"/>
</dbReference>
<feature type="compositionally biased region" description="Basic and acidic residues" evidence="2">
    <location>
        <begin position="1351"/>
        <end position="1361"/>
    </location>
</feature>
<feature type="coiled-coil region" evidence="1">
    <location>
        <begin position="978"/>
        <end position="1005"/>
    </location>
</feature>
<dbReference type="Proteomes" id="UP001165289">
    <property type="component" value="Unassembled WGS sequence"/>
</dbReference>
<dbReference type="PANTHER" id="PTHR23193">
    <property type="entry name" value="NUCLEAR PORE COMPLEX PROTEIN NUP"/>
    <property type="match status" value="1"/>
</dbReference>
<sequence>MSEAKPAPQPVEEIILDFDEKDLNFSFKQLRKIALGDDISQYNFTRGDKLSLICSSNLYGIIFIAKPNGFIVFPSSTLVNCHESNYKLPLSQTVTANQSGIKARHYEIGSPFFLSLNSDNSVLICLTRNTQNVITAAFYDISSFSPESSNSNPNAIFPLADNPNLLLTDFQWNPTKPESFAVCFSNGQSHLLQFKLPQSMRHLSLLNSKTSSFCWSPKGKHIAIGTIDGTIEQLSCEEENAKFFKRHPKVANLESLQAKVVHLKWISTYQFGLVYSIQTDSGETEQIFLLKHTKTSEQPVIVNFADLYVQSENAPTFYYTELFQTQKILLTTTGLASEVFVLANQGIPTNVGDWFYANLEESSRAELPLDGTEESFTMGLAIDTTSQTAIPTDKEQLPPHPILLLLTTKGVLCPFHMIYEGMSSLIEPPRVLKSAKHSFNPQEVAKNLSTTTVTVTGGNTPTTAKSTTYAIIPDAQPSTEPIPSQTMGEHPKIVPLTISQATLPTGLIPAPSTSSQHYTIPKIPAGNTQKVPPTNLPIHPPTHAIVDTVKSAPAIVGNTSIAQPALFNITPNDSTSKQQVLRQEIQQSQGQQPKQHTQPQGQQPNQQQLHAQQQQTPVIQQVLQPKQQQHPPVTQQAQQQQQQQQTPVIKQVLQPKLEQQPPVTQQAQAQQQQTPVIQQVLQPKQQQQQPPVTQQAHAQPQHHHHQQPSVMQQLQAPQPKQQLQPITPQNPNTLSHANLNFSPPQGDFRALIQPQTSPTKILQPTSTHIPKQTVLPSTQQTTQNFVQPQSIQQSPLTQNTVSLTMPAPSPLEIEVRYETHIRNEIDEFSEDLETLKNKLRAKFGDFDDAQCKLKDLVGSDEEKNKMYRDTAKLHQELDFTIRSADEMNQILSTIRNEGFHIQEKIEDANKAKKWISSAKFNSFIAATPLDPISEEKRKILIQTYTTLDQRLQEVELCMEDLLIRSNDTNDYHSAVKTIKSQEDVLVKLHSKLDQLSEQVETVKVNRQLSRMNLSASCIHPFELLNKSLEKRHFNYKIQNDRIVELKDYLYNRPTPRVIKPRNPANTLNIPRTVKVPSKPKSDIRTSKPNTPSPISLPQPNHGYKLLVSPQGEFFISPTPQSLPDGCVSVDASHLQKLSPTKSQISPQKGQSMTVPVQDGYDRTSIPKFMVEHKPEQISPSKHIPQPILPSQQQQNQVIYQHSPIGQQPLRNQPPQIPQEIRQQHSQTQAQLLQQPPIPNSQPQQTVSKSPPQKLPPTQLQQQTIPPQPNPPHKDPPRVNRILDFSSPPKNSPPEASSPPFTSVKTADQAQEKPAPNVNPFADPSCPFLSPGPLQGNKQSVTSSNEPTQNKQNRDAKIKTDSPPKSPSDIQLCSLLTAPEPKSNKDPGKNVNLIQTTKPPSKLLQSTNAESKTSPTKSIPLDESQTVNIPKNTDKTPHTKDLNLTQTINISEIGNNTKVPAEITPAIISQNPPQPNINPQIVQQPLQPTTPVRTNEAIQTPRVQVTSIEGDSEMQDDQDYGTSLQAISLGGGLDGVAKPAPPPMGANIRNPFGGNTSGEGASANIPSIWGSPNPNQFSRTNQPQVQAQPPNIGFGGGQPNFGGTPTLFQGPSLLQGIGGTQQKLFGHNTDALSFGSIAGNSPPKQAPFGQQTNPMKQPGPFGQQTAAFGQQPGPFGTQPAPFGQQPASFGQQPGPFGTQPAPFGQQPGLFGQTQDMGFGSVAQGQGFGGQSSGSMSSQVNEMKGKAFTSYRS</sequence>
<dbReference type="InterPro" id="IPR015943">
    <property type="entry name" value="WD40/YVTN_repeat-like_dom_sf"/>
</dbReference>
<feature type="region of interest" description="Disordered" evidence="2">
    <location>
        <begin position="1175"/>
        <end position="1421"/>
    </location>
</feature>
<proteinExistence type="predicted"/>
<dbReference type="GO" id="GO:0005643">
    <property type="term" value="C:nuclear pore"/>
    <property type="evidence" value="ECO:0007669"/>
    <property type="project" value="TreeGrafter"/>
</dbReference>
<evidence type="ECO:0000256" key="2">
    <source>
        <dbReference type="SAM" id="MobiDB-lite"/>
    </source>
</evidence>
<feature type="compositionally biased region" description="Polar residues" evidence="2">
    <location>
        <begin position="1335"/>
        <end position="1350"/>
    </location>
</feature>
<feature type="compositionally biased region" description="Polar residues" evidence="2">
    <location>
        <begin position="1637"/>
        <end position="1654"/>
    </location>
</feature>
<dbReference type="EMBL" id="JAKMXF010000111">
    <property type="protein sequence ID" value="KAI6657303.1"/>
    <property type="molecule type" value="Genomic_DNA"/>
</dbReference>
<feature type="region of interest" description="Disordered" evidence="2">
    <location>
        <begin position="568"/>
        <end position="617"/>
    </location>
</feature>
<keyword evidence="4" id="KW-1185">Reference proteome</keyword>
<dbReference type="PANTHER" id="PTHR23193:SF5">
    <property type="entry name" value="NUCLEAR ENVELOPE PORE MEMBRANE PROTEIN POM 121C-RELATED"/>
    <property type="match status" value="1"/>
</dbReference>
<feature type="compositionally biased region" description="Low complexity" evidence="2">
    <location>
        <begin position="583"/>
        <end position="617"/>
    </location>
</feature>
<feature type="region of interest" description="Disordered" evidence="2">
    <location>
        <begin position="623"/>
        <end position="642"/>
    </location>
</feature>
<feature type="compositionally biased region" description="Low complexity" evidence="2">
    <location>
        <begin position="1255"/>
        <end position="1264"/>
    </location>
</feature>
<feature type="compositionally biased region" description="Polar residues" evidence="2">
    <location>
        <begin position="1298"/>
        <end position="1308"/>
    </location>
</feature>
<comment type="caution">
    <text evidence="3">The sequence shown here is derived from an EMBL/GenBank/DDBJ whole genome shotgun (WGS) entry which is preliminary data.</text>
</comment>
<dbReference type="GO" id="GO:0008139">
    <property type="term" value="F:nuclear localization sequence binding"/>
    <property type="evidence" value="ECO:0007669"/>
    <property type="project" value="TreeGrafter"/>
</dbReference>
<dbReference type="Gene3D" id="2.130.10.10">
    <property type="entry name" value="YVTN repeat-like/Quinoprotein amine dehydrogenase"/>
    <property type="match status" value="1"/>
</dbReference>
<feature type="compositionally biased region" description="Low complexity" evidence="2">
    <location>
        <begin position="680"/>
        <end position="699"/>
    </location>
</feature>